<organism evidence="2 3">
    <name type="scientific">Curtobacterium luteum</name>
    <dbReference type="NCBI Taxonomy" id="33881"/>
    <lineage>
        <taxon>Bacteria</taxon>
        <taxon>Bacillati</taxon>
        <taxon>Actinomycetota</taxon>
        <taxon>Actinomycetes</taxon>
        <taxon>Micrococcales</taxon>
        <taxon>Microbacteriaceae</taxon>
        <taxon>Curtobacterium</taxon>
    </lineage>
</organism>
<feature type="compositionally biased region" description="Low complexity" evidence="1">
    <location>
        <begin position="18"/>
        <end position="32"/>
    </location>
</feature>
<dbReference type="AlphaFoldDB" id="A0A8H9L1L3"/>
<proteinExistence type="predicted"/>
<reference evidence="2" key="1">
    <citation type="journal article" date="2014" name="Int. J. Syst. Evol. Microbiol.">
        <title>Complete genome sequence of Corynebacterium casei LMG S-19264T (=DSM 44701T), isolated from a smear-ripened cheese.</title>
        <authorList>
            <consortium name="US DOE Joint Genome Institute (JGI-PGF)"/>
            <person name="Walter F."/>
            <person name="Albersmeier A."/>
            <person name="Kalinowski J."/>
            <person name="Ruckert C."/>
        </authorList>
    </citation>
    <scope>NUCLEOTIDE SEQUENCE</scope>
    <source>
        <strain evidence="2">JCM 1480</strain>
    </source>
</reference>
<feature type="region of interest" description="Disordered" evidence="1">
    <location>
        <begin position="1"/>
        <end position="70"/>
    </location>
</feature>
<evidence type="ECO:0000256" key="1">
    <source>
        <dbReference type="SAM" id="MobiDB-lite"/>
    </source>
</evidence>
<name>A0A8H9L1L3_9MICO</name>
<feature type="compositionally biased region" description="Basic and acidic residues" evidence="1">
    <location>
        <begin position="60"/>
        <end position="70"/>
    </location>
</feature>
<sequence>MPPPVARPTAAEAHVNRPAATVSTPSTKSVSTRLDGAAAEPADAHETDEAPYTQPISANEIRRRSSDDDD</sequence>
<dbReference type="Proteomes" id="UP000648535">
    <property type="component" value="Unassembled WGS sequence"/>
</dbReference>
<gene>
    <name evidence="2" type="ORF">GCM10009769_29440</name>
</gene>
<dbReference type="EMBL" id="BMOI01000015">
    <property type="protein sequence ID" value="GGL09487.1"/>
    <property type="molecule type" value="Genomic_DNA"/>
</dbReference>
<evidence type="ECO:0000313" key="2">
    <source>
        <dbReference type="EMBL" id="GGL09487.1"/>
    </source>
</evidence>
<accession>A0A8H9L1L3</accession>
<comment type="caution">
    <text evidence="2">The sequence shown here is derived from an EMBL/GenBank/DDBJ whole genome shotgun (WGS) entry which is preliminary data.</text>
</comment>
<reference evidence="2" key="2">
    <citation type="submission" date="2020-09" db="EMBL/GenBank/DDBJ databases">
        <authorList>
            <person name="Sun Q."/>
            <person name="Ohkuma M."/>
        </authorList>
    </citation>
    <scope>NUCLEOTIDE SEQUENCE</scope>
    <source>
        <strain evidence="2">JCM 1480</strain>
    </source>
</reference>
<protein>
    <submittedName>
        <fullName evidence="2">Uncharacterized protein</fullName>
    </submittedName>
</protein>
<evidence type="ECO:0000313" key="3">
    <source>
        <dbReference type="Proteomes" id="UP000648535"/>
    </source>
</evidence>